<feature type="transmembrane region" description="Helical" evidence="8">
    <location>
        <begin position="118"/>
        <end position="142"/>
    </location>
</feature>
<comment type="subcellular location">
    <subcellularLocation>
        <location evidence="1">Membrane</location>
        <topology evidence="1">Multi-pass membrane protein</topology>
    </subcellularLocation>
    <subcellularLocation>
        <location evidence="6">Mitochondrion inner membrane</location>
        <topology evidence="6">Multi-pass membrane protein</topology>
    </subcellularLocation>
</comment>
<feature type="transmembrane region" description="Helical" evidence="8">
    <location>
        <begin position="190"/>
        <end position="210"/>
    </location>
</feature>
<comment type="catalytic activity">
    <reaction evidence="7">
        <text>a ubiquinone + NADH + 5 H(+)(in) = a ubiquinol + NAD(+) + 4 H(+)(out)</text>
        <dbReference type="Rhea" id="RHEA:29091"/>
        <dbReference type="Rhea" id="RHEA-COMP:9565"/>
        <dbReference type="Rhea" id="RHEA-COMP:9566"/>
        <dbReference type="ChEBI" id="CHEBI:15378"/>
        <dbReference type="ChEBI" id="CHEBI:16389"/>
        <dbReference type="ChEBI" id="CHEBI:17976"/>
        <dbReference type="ChEBI" id="CHEBI:57540"/>
        <dbReference type="ChEBI" id="CHEBI:57945"/>
        <dbReference type="EC" id="7.1.1.2"/>
    </reaction>
</comment>
<evidence type="ECO:0000313" key="9">
    <source>
        <dbReference type="EMBL" id="ADD46351.1"/>
    </source>
</evidence>
<proteinExistence type="inferred from homology"/>
<feature type="transmembrane region" description="Helical" evidence="8">
    <location>
        <begin position="247"/>
        <end position="268"/>
    </location>
</feature>
<dbReference type="HAMAP" id="MF_01350">
    <property type="entry name" value="NDH1_NuoH"/>
    <property type="match status" value="1"/>
</dbReference>
<reference evidence="9" key="1">
    <citation type="journal article" date="2010" name="Genome Biol. Evol.">
        <title>A linear molecule with two large inverted repeats: the mitochondrial genome of the stramenopile Proteromonas lacertae.</title>
        <authorList>
            <person name="Perez-Brocal V."/>
            <person name="Shahar-Golan R."/>
            <person name="Clark C.G."/>
        </authorList>
    </citation>
    <scope>NUCLEOTIDE SEQUENCE</scope>
</reference>
<evidence type="ECO:0000256" key="1">
    <source>
        <dbReference type="ARBA" id="ARBA00004141"/>
    </source>
</evidence>
<evidence type="ECO:0000256" key="2">
    <source>
        <dbReference type="ARBA" id="ARBA00010535"/>
    </source>
</evidence>
<dbReference type="InterPro" id="IPR001694">
    <property type="entry name" value="NADH_UbQ_OxRdtase_su1/FPO"/>
</dbReference>
<dbReference type="GO" id="GO:0008137">
    <property type="term" value="F:NADH dehydrogenase (ubiquinone) activity"/>
    <property type="evidence" value="ECO:0007669"/>
    <property type="project" value="UniProtKB-EC"/>
</dbReference>
<evidence type="ECO:0000256" key="4">
    <source>
        <dbReference type="ARBA" id="ARBA00022989"/>
    </source>
</evidence>
<dbReference type="EC" id="7.1.1.2" evidence="7"/>
<feature type="transmembrane region" description="Helical" evidence="8">
    <location>
        <begin position="163"/>
        <end position="184"/>
    </location>
</feature>
<dbReference type="Pfam" id="PF00146">
    <property type="entry name" value="NADHdh"/>
    <property type="match status" value="1"/>
</dbReference>
<feature type="transmembrane region" description="Helical" evidence="8">
    <location>
        <begin position="274"/>
        <end position="291"/>
    </location>
</feature>
<evidence type="ECO:0000256" key="6">
    <source>
        <dbReference type="RuleBase" id="RU000471"/>
    </source>
</evidence>
<dbReference type="AlphaFoldDB" id="E2E9Z6"/>
<dbReference type="PROSITE" id="PS00667">
    <property type="entry name" value="COMPLEX1_ND1_1"/>
    <property type="match status" value="1"/>
</dbReference>
<keyword evidence="7" id="KW-0830">Ubiquinone</keyword>
<dbReference type="RefSeq" id="YP_003795231.1">
    <property type="nucleotide sequence ID" value="NC_014338.1"/>
</dbReference>
<keyword evidence="4 8" id="KW-1133">Transmembrane helix</keyword>
<dbReference type="GO" id="GO:0005743">
    <property type="term" value="C:mitochondrial inner membrane"/>
    <property type="evidence" value="ECO:0007669"/>
    <property type="project" value="UniProtKB-SubCell"/>
</dbReference>
<evidence type="ECO:0000256" key="3">
    <source>
        <dbReference type="ARBA" id="ARBA00022692"/>
    </source>
</evidence>
<keyword evidence="5 8" id="KW-0472">Membrane</keyword>
<dbReference type="PANTHER" id="PTHR11432:SF3">
    <property type="entry name" value="NADH-UBIQUINONE OXIDOREDUCTASE CHAIN 1"/>
    <property type="match status" value="1"/>
</dbReference>
<evidence type="ECO:0000313" key="10">
    <source>
        <dbReference type="EMBL" id="ADD46369.1"/>
    </source>
</evidence>
<organism evidence="9">
    <name type="scientific">Proteromonas lacertae</name>
    <name type="common">Stramenopile</name>
    <name type="synonym">Monocercomonoides lacertae</name>
    <dbReference type="NCBI Taxonomy" id="42746"/>
    <lineage>
        <taxon>Eukaryota</taxon>
        <taxon>Sar</taxon>
        <taxon>Stramenopiles</taxon>
        <taxon>Bigyra</taxon>
        <taxon>Opalozoa</taxon>
        <taxon>Opalinata</taxon>
        <taxon>Proteromonadidae</taxon>
        <taxon>Proteromonas</taxon>
    </lineage>
</organism>
<geneLocation type="mitochondrion" evidence="9"/>
<accession>E2E9Z6</accession>
<keyword evidence="6" id="KW-0520">NAD</keyword>
<dbReference type="EMBL" id="GU563431">
    <property type="protein sequence ID" value="ADD46351.1"/>
    <property type="molecule type" value="Genomic_DNA"/>
</dbReference>
<sequence>MLSFFSSNFINLLLYIIYIVVKFLLIIIFTLVGVAYLTLAERKVLGGIQRRKGPKVVGAFGLIQPLADGAKLLLKETILPSNANIFVFILAPILTFTLSLFVWAVIPFAKGVVFVDLNIGVLFIYAVSSLSVYGIILSGWASNSRYAFLGGLRSTAQMISYEVSIGLILISIVLCASSLNLTNIVLAQEFIWFCFPLFPLCFIFAICMLAETSRHPFDLPEAEGELVAGYNVEYSAMGYALFFLGEYGNMIFMSGFFSILFLGGWFFISCIQGYLLFAIKIVILIVFFILVRGAYPRYRYDQLMRIGWKSFLPLALAVLVTVSILIGLINHCIFII</sequence>
<feature type="transmembrane region" description="Helical" evidence="8">
    <location>
        <begin position="12"/>
        <end position="36"/>
    </location>
</feature>
<dbReference type="GO" id="GO:0003954">
    <property type="term" value="F:NADH dehydrogenase activity"/>
    <property type="evidence" value="ECO:0007669"/>
    <property type="project" value="TreeGrafter"/>
</dbReference>
<dbReference type="PROSITE" id="PS00668">
    <property type="entry name" value="COMPLEX1_ND1_2"/>
    <property type="match status" value="1"/>
</dbReference>
<dbReference type="GeneID" id="9480829"/>
<dbReference type="EMBL" id="GU563431">
    <property type="protein sequence ID" value="ADD46369.1"/>
    <property type="molecule type" value="Genomic_DNA"/>
</dbReference>
<dbReference type="InterPro" id="IPR018086">
    <property type="entry name" value="NADH_UbQ_OxRdtase_su1_CS"/>
</dbReference>
<evidence type="ECO:0000256" key="5">
    <source>
        <dbReference type="ARBA" id="ARBA00023136"/>
    </source>
</evidence>
<feature type="transmembrane region" description="Helical" evidence="8">
    <location>
        <begin position="86"/>
        <end position="106"/>
    </location>
</feature>
<comment type="similarity">
    <text evidence="2 6">Belongs to the complex I subunit 1 family.</text>
</comment>
<gene>
    <name evidence="9" type="primary">nad1</name>
    <name evidence="9" type="ORF">PROLAC_035</name>
    <name evidence="10" type="ORF">PROLAC_054</name>
</gene>
<keyword evidence="3 6" id="KW-0812">Transmembrane</keyword>
<dbReference type="RefSeq" id="YP_003795213.1">
    <property type="nucleotide sequence ID" value="NC_014338.1"/>
</dbReference>
<dbReference type="NCBIfam" id="NF004741">
    <property type="entry name" value="PRK06076.1-2"/>
    <property type="match status" value="1"/>
</dbReference>
<evidence type="ECO:0000256" key="7">
    <source>
        <dbReference type="RuleBase" id="RU000473"/>
    </source>
</evidence>
<dbReference type="PANTHER" id="PTHR11432">
    <property type="entry name" value="NADH DEHYDROGENASE SUBUNIT 1"/>
    <property type="match status" value="1"/>
</dbReference>
<dbReference type="GeneID" id="9480810"/>
<feature type="transmembrane region" description="Helical" evidence="8">
    <location>
        <begin position="311"/>
        <end position="329"/>
    </location>
</feature>
<evidence type="ECO:0000256" key="8">
    <source>
        <dbReference type="SAM" id="Phobius"/>
    </source>
</evidence>
<protein>
    <recommendedName>
        <fullName evidence="7">NADH-ubiquinone oxidoreductase chain 1</fullName>
        <ecNumber evidence="7">7.1.1.2</ecNumber>
    </recommendedName>
</protein>
<name>E2E9Z6_PROLC</name>
<dbReference type="GO" id="GO:0009060">
    <property type="term" value="P:aerobic respiration"/>
    <property type="evidence" value="ECO:0007669"/>
    <property type="project" value="TreeGrafter"/>
</dbReference>
<keyword evidence="7 9" id="KW-0496">Mitochondrion</keyword>